<evidence type="ECO:0000313" key="1">
    <source>
        <dbReference type="EMBL" id="EAS29576.2"/>
    </source>
</evidence>
<gene>
    <name evidence="1" type="ORF">CIMG_13236</name>
</gene>
<reference evidence="2" key="2">
    <citation type="journal article" date="2010" name="Genome Res.">
        <title>Population genomic sequencing of Coccidioides fungi reveals recent hybridization and transposon control.</title>
        <authorList>
            <person name="Neafsey D.E."/>
            <person name="Barker B.M."/>
            <person name="Sharpton T.J."/>
            <person name="Stajich J.E."/>
            <person name="Park D.J."/>
            <person name="Whiston E."/>
            <person name="Hung C.-Y."/>
            <person name="McMahan C."/>
            <person name="White J."/>
            <person name="Sykes S."/>
            <person name="Heiman D."/>
            <person name="Young S."/>
            <person name="Zeng Q."/>
            <person name="Abouelleil A."/>
            <person name="Aftuck L."/>
            <person name="Bessette D."/>
            <person name="Brown A."/>
            <person name="FitzGerald M."/>
            <person name="Lui A."/>
            <person name="Macdonald J.P."/>
            <person name="Priest M."/>
            <person name="Orbach M.J."/>
            <person name="Galgiani J.N."/>
            <person name="Kirkland T.N."/>
            <person name="Cole G.T."/>
            <person name="Birren B.W."/>
            <person name="Henn M.R."/>
            <person name="Taylor J.W."/>
            <person name="Rounsley S.D."/>
        </authorList>
    </citation>
    <scope>GENOME REANNOTATION</scope>
    <source>
        <strain evidence="2">RS</strain>
    </source>
</reference>
<keyword evidence="2" id="KW-1185">Reference proteome</keyword>
<protein>
    <submittedName>
        <fullName evidence="1">Uncharacterized protein</fullName>
    </submittedName>
</protein>
<accession>A0A0E1S171</accession>
<sequence length="150" mass="16569">MSVAHWKNLARMSFENQEAFKPQNPNLGQGEVLETADNDIDISSSMADLVRLESREIFVVEKNGLNTPVTCWPGNVRACTLLSADLISSTPKWHSEELAEVVGKLAKIQEKQSLMKGGGWCLAIAPVFRRFCTQGTVALPARLVCRNWPG</sequence>
<dbReference type="EMBL" id="GG704913">
    <property type="protein sequence ID" value="EAS29576.2"/>
    <property type="molecule type" value="Genomic_DNA"/>
</dbReference>
<dbReference type="KEGG" id="cim:CIMG_13236"/>
<dbReference type="Proteomes" id="UP000001261">
    <property type="component" value="Unassembled WGS sequence"/>
</dbReference>
<evidence type="ECO:0000313" key="2">
    <source>
        <dbReference type="Proteomes" id="UP000001261"/>
    </source>
</evidence>
<dbReference type="RefSeq" id="XP_001241159.2">
    <property type="nucleotide sequence ID" value="XM_001241158.2"/>
</dbReference>
<dbReference type="GeneID" id="24164863"/>
<name>A0A0E1S171_COCIM</name>
<dbReference type="InParanoid" id="A0A0E1S171"/>
<reference evidence="2" key="1">
    <citation type="journal article" date="2009" name="Genome Res.">
        <title>Comparative genomic analyses of the human fungal pathogens Coccidioides and their relatives.</title>
        <authorList>
            <person name="Sharpton T.J."/>
            <person name="Stajich J.E."/>
            <person name="Rounsley S.D."/>
            <person name="Gardner M.J."/>
            <person name="Wortman J.R."/>
            <person name="Jordar V.S."/>
            <person name="Maiti R."/>
            <person name="Kodira C.D."/>
            <person name="Neafsey D.E."/>
            <person name="Zeng Q."/>
            <person name="Hung C.-Y."/>
            <person name="McMahan C."/>
            <person name="Muszewska A."/>
            <person name="Grynberg M."/>
            <person name="Mandel M.A."/>
            <person name="Kellner E.M."/>
            <person name="Barker B.M."/>
            <person name="Galgiani J.N."/>
            <person name="Orbach M.J."/>
            <person name="Kirkland T.N."/>
            <person name="Cole G.T."/>
            <person name="Henn M.R."/>
            <person name="Birren B.W."/>
            <person name="Taylor J.W."/>
        </authorList>
    </citation>
    <scope>NUCLEOTIDE SEQUENCE [LARGE SCALE GENOMIC DNA]</scope>
    <source>
        <strain evidence="2">RS</strain>
    </source>
</reference>
<proteinExistence type="predicted"/>
<dbReference type="VEuPathDB" id="FungiDB:CIMG_13236"/>
<dbReference type="AlphaFoldDB" id="A0A0E1S171"/>
<organism evidence="1 2">
    <name type="scientific">Coccidioides immitis (strain RS)</name>
    <name type="common">Valley fever fungus</name>
    <dbReference type="NCBI Taxonomy" id="246410"/>
    <lineage>
        <taxon>Eukaryota</taxon>
        <taxon>Fungi</taxon>
        <taxon>Dikarya</taxon>
        <taxon>Ascomycota</taxon>
        <taxon>Pezizomycotina</taxon>
        <taxon>Eurotiomycetes</taxon>
        <taxon>Eurotiomycetidae</taxon>
        <taxon>Onygenales</taxon>
        <taxon>Onygenaceae</taxon>
        <taxon>Coccidioides</taxon>
    </lineage>
</organism>